<comment type="catalytic activity">
    <reaction evidence="6">
        <text>D-tagatofuranose 6-phosphate + ATP = D-tagatofuranose 1,6-bisphosphate + ADP + H(+)</text>
        <dbReference type="Rhea" id="RHEA:12420"/>
        <dbReference type="ChEBI" id="CHEBI:15378"/>
        <dbReference type="ChEBI" id="CHEBI:30616"/>
        <dbReference type="ChEBI" id="CHEBI:58694"/>
        <dbReference type="ChEBI" id="CHEBI:58695"/>
        <dbReference type="ChEBI" id="CHEBI:456216"/>
        <dbReference type="EC" id="2.7.1.144"/>
    </reaction>
</comment>
<dbReference type="GO" id="GO:0005829">
    <property type="term" value="C:cytosol"/>
    <property type="evidence" value="ECO:0007669"/>
    <property type="project" value="TreeGrafter"/>
</dbReference>
<keyword evidence="9" id="KW-1185">Reference proteome</keyword>
<dbReference type="InterPro" id="IPR002173">
    <property type="entry name" value="Carboh/pur_kinase_PfkB_CS"/>
</dbReference>
<dbReference type="EC" id="2.7.1.144" evidence="6"/>
<evidence type="ECO:0000256" key="5">
    <source>
        <dbReference type="ARBA" id="ARBA00022840"/>
    </source>
</evidence>
<organism evidence="8 9">
    <name type="scientific">Anaerobacterium chartisolvens</name>
    <dbReference type="NCBI Taxonomy" id="1297424"/>
    <lineage>
        <taxon>Bacteria</taxon>
        <taxon>Bacillati</taxon>
        <taxon>Bacillota</taxon>
        <taxon>Clostridia</taxon>
        <taxon>Eubacteriales</taxon>
        <taxon>Oscillospiraceae</taxon>
        <taxon>Anaerobacterium</taxon>
    </lineage>
</organism>
<dbReference type="Pfam" id="PF00294">
    <property type="entry name" value="PfkB"/>
    <property type="match status" value="1"/>
</dbReference>
<dbReference type="PIRSF" id="PIRSF000535">
    <property type="entry name" value="1PFK/6PFK/LacC"/>
    <property type="match status" value="1"/>
</dbReference>
<evidence type="ECO:0000313" key="8">
    <source>
        <dbReference type="EMBL" id="RCX18801.1"/>
    </source>
</evidence>
<comment type="caution">
    <text evidence="8">The sequence shown here is derived from an EMBL/GenBank/DDBJ whole genome shotgun (WGS) entry which is preliminary data.</text>
</comment>
<dbReference type="RefSeq" id="WP_114296652.1">
    <property type="nucleotide sequence ID" value="NZ_QPJT01000004.1"/>
</dbReference>
<accession>A0A369BBL2</accession>
<evidence type="ECO:0000256" key="1">
    <source>
        <dbReference type="ARBA" id="ARBA00005380"/>
    </source>
</evidence>
<evidence type="ECO:0000256" key="6">
    <source>
        <dbReference type="PIRNR" id="PIRNR000535"/>
    </source>
</evidence>
<gene>
    <name evidence="8" type="ORF">DFR58_10470</name>
</gene>
<dbReference type="InterPro" id="IPR011611">
    <property type="entry name" value="PfkB_dom"/>
</dbReference>
<dbReference type="UniPathway" id="UPA00704">
    <property type="reaction ID" value="UER00715"/>
</dbReference>
<evidence type="ECO:0000259" key="7">
    <source>
        <dbReference type="Pfam" id="PF00294"/>
    </source>
</evidence>
<dbReference type="FunFam" id="3.40.1190.20:FF:000001">
    <property type="entry name" value="Phosphofructokinase"/>
    <property type="match status" value="1"/>
</dbReference>
<comment type="pathway">
    <text evidence="6">Carbohydrate metabolism; D-tagatose 6-phosphate degradation; D-glyceraldehyde 3-phosphate and glycerone phosphate from D-tagatose 6-phosphate: step 1/2.</text>
</comment>
<keyword evidence="4 8" id="KW-0418">Kinase</keyword>
<reference evidence="8 9" key="1">
    <citation type="submission" date="2018-07" db="EMBL/GenBank/DDBJ databases">
        <title>Genomic Encyclopedia of Type Strains, Phase IV (KMG-IV): sequencing the most valuable type-strain genomes for metagenomic binning, comparative biology and taxonomic classification.</title>
        <authorList>
            <person name="Goeker M."/>
        </authorList>
    </citation>
    <scope>NUCLEOTIDE SEQUENCE [LARGE SCALE GENOMIC DNA]</scope>
    <source>
        <strain evidence="8 9">DSM 27016</strain>
    </source>
</reference>
<evidence type="ECO:0000313" key="9">
    <source>
        <dbReference type="Proteomes" id="UP000253034"/>
    </source>
</evidence>
<dbReference type="GO" id="GO:0005988">
    <property type="term" value="P:lactose metabolic process"/>
    <property type="evidence" value="ECO:0007669"/>
    <property type="project" value="UniProtKB-KW"/>
</dbReference>
<evidence type="ECO:0000256" key="3">
    <source>
        <dbReference type="ARBA" id="ARBA00022741"/>
    </source>
</evidence>
<dbReference type="Gene3D" id="3.40.1190.20">
    <property type="match status" value="1"/>
</dbReference>
<dbReference type="AlphaFoldDB" id="A0A369BBL2"/>
<dbReference type="GO" id="GO:2001059">
    <property type="term" value="P:D-tagatose 6-phosphate catabolic process"/>
    <property type="evidence" value="ECO:0007669"/>
    <property type="project" value="UniProtKB-UniPathway"/>
</dbReference>
<dbReference type="GO" id="GO:0016052">
    <property type="term" value="P:carbohydrate catabolic process"/>
    <property type="evidence" value="ECO:0007669"/>
    <property type="project" value="UniProtKB-ARBA"/>
</dbReference>
<dbReference type="PROSITE" id="PS00584">
    <property type="entry name" value="PFKB_KINASES_2"/>
    <property type="match status" value="1"/>
</dbReference>
<proteinExistence type="inferred from homology"/>
<dbReference type="CDD" id="cd01164">
    <property type="entry name" value="FruK_PfkB_like"/>
    <property type="match status" value="1"/>
</dbReference>
<dbReference type="EMBL" id="QPJT01000004">
    <property type="protein sequence ID" value="RCX18801.1"/>
    <property type="molecule type" value="Genomic_DNA"/>
</dbReference>
<dbReference type="PANTHER" id="PTHR46566">
    <property type="entry name" value="1-PHOSPHOFRUCTOKINASE-RELATED"/>
    <property type="match status" value="1"/>
</dbReference>
<name>A0A369BBL2_9FIRM</name>
<evidence type="ECO:0000256" key="4">
    <source>
        <dbReference type="ARBA" id="ARBA00022777"/>
    </source>
</evidence>
<sequence>MITAVVLSPAVDKIYFVDGFRAGGLYRPEDTVKSAGGKGINVARVAAALGQRVNAVGFKAGDTGSWLVSQLDGLKVNTFFTEVQGESRTNINIIDSELHTETELLERGPHITPADTEAFLEAFKRILERTSVLVCSGGLPHGIPEDFYRTLIEISRSRNIKVILDSSNKMLAEGIKAKPYMVKPNIRELSGYIGRTLETKEDIIGACRLINSQGVEVVTASLGAGGALLVSGDTVLEAVNPAVEAVNTIGSGDSMVAGFASALAENYTLEEAFRLGTACAVANTQFMEIGVVSRDLVRKYRAETIIRRVG</sequence>
<dbReference type="OrthoDB" id="9801219at2"/>
<comment type="similarity">
    <text evidence="6">Belongs to the carbohydrate kinase PfkB family. LacC subfamily.</text>
</comment>
<dbReference type="GO" id="GO:0044281">
    <property type="term" value="P:small molecule metabolic process"/>
    <property type="evidence" value="ECO:0007669"/>
    <property type="project" value="UniProtKB-ARBA"/>
</dbReference>
<dbReference type="PANTHER" id="PTHR46566:SF2">
    <property type="entry name" value="ATP-DEPENDENT 6-PHOSPHOFRUCTOKINASE ISOZYME 2"/>
    <property type="match status" value="1"/>
</dbReference>
<dbReference type="GO" id="GO:0009024">
    <property type="term" value="F:tagatose-6-phosphate kinase activity"/>
    <property type="evidence" value="ECO:0007669"/>
    <property type="project" value="UniProtKB-EC"/>
</dbReference>
<protein>
    <recommendedName>
        <fullName evidence="6">Tagatose-6-phosphate kinase</fullName>
        <ecNumber evidence="6">2.7.1.144</ecNumber>
    </recommendedName>
</protein>
<keyword evidence="5 6" id="KW-0067">ATP-binding</keyword>
<dbReference type="Proteomes" id="UP000253034">
    <property type="component" value="Unassembled WGS sequence"/>
</dbReference>
<dbReference type="SUPFAM" id="SSF53613">
    <property type="entry name" value="Ribokinase-like"/>
    <property type="match status" value="1"/>
</dbReference>
<feature type="domain" description="Carbohydrate kinase PfkB" evidence="7">
    <location>
        <begin position="11"/>
        <end position="285"/>
    </location>
</feature>
<dbReference type="NCBIfam" id="TIGR03168">
    <property type="entry name" value="1-PFK"/>
    <property type="match status" value="1"/>
</dbReference>
<keyword evidence="3 6" id="KW-0547">Nucleotide-binding</keyword>
<keyword evidence="2 6" id="KW-0808">Transferase</keyword>
<dbReference type="InterPro" id="IPR017583">
    <property type="entry name" value="Tagatose/fructose_Pkinase"/>
</dbReference>
<dbReference type="GO" id="GO:0008443">
    <property type="term" value="F:phosphofructokinase activity"/>
    <property type="evidence" value="ECO:0007669"/>
    <property type="project" value="TreeGrafter"/>
</dbReference>
<evidence type="ECO:0000256" key="2">
    <source>
        <dbReference type="ARBA" id="ARBA00022679"/>
    </source>
</evidence>
<dbReference type="GO" id="GO:0005524">
    <property type="term" value="F:ATP binding"/>
    <property type="evidence" value="ECO:0007669"/>
    <property type="project" value="UniProtKB-KW"/>
</dbReference>
<comment type="similarity">
    <text evidence="1">Belongs to the carbohydrate kinase pfkB family.</text>
</comment>
<keyword evidence="6" id="KW-0423">Lactose metabolism</keyword>
<dbReference type="InterPro" id="IPR029056">
    <property type="entry name" value="Ribokinase-like"/>
</dbReference>